<keyword evidence="5" id="KW-1185">Reference proteome</keyword>
<dbReference type="Proteomes" id="UP000286806">
    <property type="component" value="Unassembled WGS sequence"/>
</dbReference>
<dbReference type="GO" id="GO:0043886">
    <property type="term" value="F:structural constituent of carboxysome shell"/>
    <property type="evidence" value="ECO:0007669"/>
    <property type="project" value="InterPro"/>
</dbReference>
<keyword evidence="1" id="KW-0677">Repeat</keyword>
<feature type="region of interest" description="Disordered" evidence="3">
    <location>
        <begin position="679"/>
        <end position="698"/>
    </location>
</feature>
<feature type="compositionally biased region" description="Polar residues" evidence="3">
    <location>
        <begin position="252"/>
        <end position="263"/>
    </location>
</feature>
<feature type="region of interest" description="Disordered" evidence="3">
    <location>
        <begin position="1"/>
        <end position="57"/>
    </location>
</feature>
<dbReference type="Pfam" id="PF12288">
    <property type="entry name" value="CsoS2_M"/>
    <property type="match status" value="1"/>
</dbReference>
<comment type="caution">
    <text evidence="4">The sequence shown here is derived from an EMBL/GenBank/DDBJ whole genome shotgun (WGS) entry which is preliminary data.</text>
</comment>
<feature type="compositionally biased region" description="Low complexity" evidence="3">
    <location>
        <begin position="1"/>
        <end position="52"/>
    </location>
</feature>
<feature type="region of interest" description="Disordered" evidence="3">
    <location>
        <begin position="195"/>
        <end position="269"/>
    </location>
</feature>
<comment type="similarity">
    <text evidence="2">Belongs to the CsoS2 family.</text>
</comment>
<feature type="region of interest" description="Disordered" evidence="3">
    <location>
        <begin position="304"/>
        <end position="333"/>
    </location>
</feature>
<name>A0A401JHZ3_9PROT</name>
<feature type="region of interest" description="Disordered" evidence="3">
    <location>
        <begin position="730"/>
        <end position="776"/>
    </location>
</feature>
<dbReference type="EMBL" id="BGOW01000085">
    <property type="protein sequence ID" value="GBL47698.1"/>
    <property type="molecule type" value="Genomic_DNA"/>
</dbReference>
<organism evidence="4 5">
    <name type="scientific">Sulfuriferula multivorans</name>
    <dbReference type="NCBI Taxonomy" id="1559896"/>
    <lineage>
        <taxon>Bacteria</taxon>
        <taxon>Pseudomonadati</taxon>
        <taxon>Pseudomonadota</taxon>
        <taxon>Betaproteobacteria</taxon>
        <taxon>Nitrosomonadales</taxon>
        <taxon>Sulfuricellaceae</taxon>
        <taxon>Sulfuriferula</taxon>
    </lineage>
</organism>
<feature type="region of interest" description="Disordered" evidence="3">
    <location>
        <begin position="488"/>
        <end position="509"/>
    </location>
</feature>
<evidence type="ECO:0000256" key="2">
    <source>
        <dbReference type="ARBA" id="ARBA00024044"/>
    </source>
</evidence>
<reference evidence="4 5" key="1">
    <citation type="journal article" date="2019" name="Front. Microbiol.">
        <title>Genomes of Neutrophilic Sulfur-Oxidizing Chemolithoautotrophs Representing 9 Proteobacterial Species From 8 Genera.</title>
        <authorList>
            <person name="Watanabe T."/>
            <person name="Kojima H."/>
            <person name="Umezawa K."/>
            <person name="Hori C."/>
            <person name="Takasuka T.E."/>
            <person name="Kato Y."/>
            <person name="Fukui M."/>
        </authorList>
    </citation>
    <scope>NUCLEOTIDE SEQUENCE [LARGE SCALE GENOMIC DNA]</scope>
    <source>
        <strain evidence="4 5">TTN</strain>
    </source>
</reference>
<evidence type="ECO:0000313" key="5">
    <source>
        <dbReference type="Proteomes" id="UP000286806"/>
    </source>
</evidence>
<feature type="compositionally biased region" description="Polar residues" evidence="3">
    <location>
        <begin position="490"/>
        <end position="502"/>
    </location>
</feature>
<dbReference type="InterPro" id="IPR020990">
    <property type="entry name" value="CSOS2/2B"/>
</dbReference>
<sequence>MSDAIANTAATPRSARAAALARRQALSQNGRAALAAKPPQAAARPAATPRPASVIEKAPPVETAPSVMATAGLSGKALSRARREALSHGGRAALAQSKTSAPAMRPATVLAAEPAALVEATDCGCGCKGKNKLDDSKDETEQALDAVCNLVESEPVAPAGSAVSAVRKLCQERRSALASQGKTAVKSVYRTAASVQRSNGKSTPMAGMSGRDAARARRAALSHEGRGDSQAARPAGRVRPQAPGKVELGTTLAGTSVTGTQVERTGKVTGNEPGSCRAITGTEYIGAEQYEVLCPVMPAPSPAKVSISNTGRGQRVSGAGLDRSEQMTGGEAGTCKPVTGTEYLSADKFESFCAAKPLLAPAKVNLASTQAGLPVSGTLVGRNPKVTGDEPGSCSSKLTGSQYAQDQAASACRSGNNAPHKVSVMSTVKQQAVTGTDVASSELITGAERGACAAVTGTESNGLLQYQACNRAPQALPEKVGLMRTRHDQQVSGTMVEQSSKVTGGEQGGTKMISGTEYFNMDPRAGLNDAAQQQASRALMASRGAQAGLALRAARGENGDKVTGAKRGESQVLSGTPYAGTYQRVSQRGANSNPHPLSRAAMDAPRMESLPEPAPVRGEFSIATPSRTARDSSLSRITGTAYGAVGRITGPVNLAAGLVSGTPEFRHQEGGSVLMAARGSAPVADDDMRSRLTGDGREGGFAITGAAWRRNESVTGTEGDATRRNPTLRGEQRSLIAGAAQLKDREKPALPISRITGSSGNDAKGSAITYSGGARG</sequence>
<evidence type="ECO:0000313" key="4">
    <source>
        <dbReference type="EMBL" id="GBL47698.1"/>
    </source>
</evidence>
<gene>
    <name evidence="4" type="ORF">SFMTTN_3540</name>
</gene>
<dbReference type="OrthoDB" id="543713at2"/>
<evidence type="ECO:0000256" key="3">
    <source>
        <dbReference type="SAM" id="MobiDB-lite"/>
    </source>
</evidence>
<dbReference type="AlphaFoldDB" id="A0A401JHZ3"/>
<evidence type="ECO:0000256" key="1">
    <source>
        <dbReference type="ARBA" id="ARBA00022737"/>
    </source>
</evidence>
<feature type="compositionally biased region" description="Basic and acidic residues" evidence="3">
    <location>
        <begin position="686"/>
        <end position="698"/>
    </location>
</feature>
<dbReference type="RefSeq" id="WP_124706454.1">
    <property type="nucleotide sequence ID" value="NZ_BGOW01000085.1"/>
</dbReference>
<accession>A0A401JHZ3</accession>
<proteinExistence type="inferred from homology"/>
<protein>
    <submittedName>
        <fullName evidence="4">Carboxysome shell protein CsoS2</fullName>
    </submittedName>
</protein>